<dbReference type="InterPro" id="IPR036583">
    <property type="entry name" value="23S_rRNA_IVS_sf"/>
</dbReference>
<dbReference type="SUPFAM" id="SSF158446">
    <property type="entry name" value="IVS-encoded protein-like"/>
    <property type="match status" value="1"/>
</dbReference>
<sequence>MSEEKIRSFTDLKVWQEGHKLVVMVYQITKEFPKEEVYSLIDQMRRAASSITANVAEGFGRQTYKEKVQFYYLAQGSLTELKNFILLSKDINYLHPTNLQRLVDQSNLTHQLLQGLIRKSKTFVNHKS</sequence>
<proteinExistence type="predicted"/>
<evidence type="ECO:0000313" key="2">
    <source>
        <dbReference type="Proteomes" id="UP000034785"/>
    </source>
</evidence>
<dbReference type="AlphaFoldDB" id="A0A0G1B9A7"/>
<name>A0A0G1B9A7_9BACT</name>
<evidence type="ECO:0008006" key="3">
    <source>
        <dbReference type="Google" id="ProtNLM"/>
    </source>
</evidence>
<dbReference type="PANTHER" id="PTHR38471">
    <property type="entry name" value="FOUR HELIX BUNDLE PROTEIN"/>
    <property type="match status" value="1"/>
</dbReference>
<reference evidence="1 2" key="1">
    <citation type="journal article" date="2015" name="Nature">
        <title>rRNA introns, odd ribosomes, and small enigmatic genomes across a large radiation of phyla.</title>
        <authorList>
            <person name="Brown C.T."/>
            <person name="Hug L.A."/>
            <person name="Thomas B.C."/>
            <person name="Sharon I."/>
            <person name="Castelle C.J."/>
            <person name="Singh A."/>
            <person name="Wilkins M.J."/>
            <person name="Williams K.H."/>
            <person name="Banfield J.F."/>
        </authorList>
    </citation>
    <scope>NUCLEOTIDE SEQUENCE [LARGE SCALE GENOMIC DNA]</scope>
</reference>
<dbReference type="PANTHER" id="PTHR38471:SF2">
    <property type="entry name" value="FOUR HELIX BUNDLE PROTEIN"/>
    <property type="match status" value="1"/>
</dbReference>
<dbReference type="Proteomes" id="UP000034785">
    <property type="component" value="Unassembled WGS sequence"/>
</dbReference>
<dbReference type="Pfam" id="PF05635">
    <property type="entry name" value="23S_rRNA_IVP"/>
    <property type="match status" value="1"/>
</dbReference>
<dbReference type="InterPro" id="IPR012657">
    <property type="entry name" value="23S_rRNA-intervening_sequence"/>
</dbReference>
<evidence type="ECO:0000313" key="1">
    <source>
        <dbReference type="EMBL" id="KKS69784.1"/>
    </source>
</evidence>
<protein>
    <recommendedName>
        <fullName evidence="3">Four helix bundle protein</fullName>
    </recommendedName>
</protein>
<organism evidence="1 2">
    <name type="scientific">Candidatus Daviesbacteria bacterium GW2011_GWA2_42_7</name>
    <dbReference type="NCBI Taxonomy" id="1618425"/>
    <lineage>
        <taxon>Bacteria</taxon>
        <taxon>Candidatus Daviesiibacteriota</taxon>
    </lineage>
</organism>
<dbReference type="NCBIfam" id="TIGR02436">
    <property type="entry name" value="four helix bundle protein"/>
    <property type="match status" value="1"/>
</dbReference>
<comment type="caution">
    <text evidence="1">The sequence shown here is derived from an EMBL/GenBank/DDBJ whole genome shotgun (WGS) entry which is preliminary data.</text>
</comment>
<accession>A0A0G1B9A7</accession>
<dbReference type="EMBL" id="LCEJ01000045">
    <property type="protein sequence ID" value="KKS69784.1"/>
    <property type="molecule type" value="Genomic_DNA"/>
</dbReference>
<dbReference type="CDD" id="cd16377">
    <property type="entry name" value="23S_rRNA_IVP_like"/>
    <property type="match status" value="1"/>
</dbReference>
<gene>
    <name evidence="1" type="ORF">UV41_C0045G0008</name>
</gene>
<dbReference type="Gene3D" id="1.20.1440.60">
    <property type="entry name" value="23S rRNA-intervening sequence"/>
    <property type="match status" value="1"/>
</dbReference>